<dbReference type="PANTHER" id="PTHR18901:SF38">
    <property type="entry name" value="PSEUDOURIDINE-5'-PHOSPHATASE"/>
    <property type="match status" value="1"/>
</dbReference>
<reference evidence="1" key="2">
    <citation type="submission" date="2020-05" db="UniProtKB">
        <authorList>
            <consortium name="EnsemblMetazoa"/>
        </authorList>
    </citation>
    <scope>IDENTIFICATION</scope>
    <source>
        <strain evidence="1">IAEA</strain>
    </source>
</reference>
<keyword evidence="2" id="KW-1185">Reference proteome</keyword>
<accession>A0A1A9WKN8</accession>
<dbReference type="GO" id="GO:0016791">
    <property type="term" value="F:phosphatase activity"/>
    <property type="evidence" value="ECO:0007669"/>
    <property type="project" value="TreeGrafter"/>
</dbReference>
<dbReference type="InterPro" id="IPR023214">
    <property type="entry name" value="HAD_sf"/>
</dbReference>
<dbReference type="SUPFAM" id="SSF56784">
    <property type="entry name" value="HAD-like"/>
    <property type="match status" value="2"/>
</dbReference>
<dbReference type="Gene3D" id="3.40.50.1000">
    <property type="entry name" value="HAD superfamily/HAD-like"/>
    <property type="match status" value="1"/>
</dbReference>
<proteinExistence type="predicted"/>
<evidence type="ECO:0008006" key="3">
    <source>
        <dbReference type="Google" id="ProtNLM"/>
    </source>
</evidence>
<evidence type="ECO:0000313" key="2">
    <source>
        <dbReference type="Proteomes" id="UP000091820"/>
    </source>
</evidence>
<dbReference type="InterPro" id="IPR023198">
    <property type="entry name" value="PGP-like_dom2"/>
</dbReference>
<dbReference type="InterPro" id="IPR006439">
    <property type="entry name" value="HAD-SF_hydro_IA"/>
</dbReference>
<evidence type="ECO:0000313" key="1">
    <source>
        <dbReference type="EnsemblMetazoa" id="GBRI023119-PA"/>
    </source>
</evidence>
<dbReference type="EnsemblMetazoa" id="GBRI023119-RA">
    <property type="protein sequence ID" value="GBRI023119-PA"/>
    <property type="gene ID" value="GBRI023119"/>
</dbReference>
<dbReference type="FunFam" id="3.40.50.1000:FF:000055">
    <property type="entry name" value="Haloacid dehalogenase-like hydrolase family protein"/>
    <property type="match status" value="1"/>
</dbReference>
<sequence>MSEKFKKVTHVIFDMDGLLLDTEKLYSQSIQTVLHRFNKTYDWEMNVSLMGMHHMDVCTRIVENYNLPLTPEEYSKLQRAENEKILSKAEFKPDTEVIYEEIIRQIAQEYGKTVPFEVRIKFLGTTNRRTYELAVDELKLPISVEEYGKKFVKLTFEKMVDRLVKFKLLNNYSVNLSCWLTLIFHIAGAERLMRHLHVNNVPICLATSSAEDMVQLKIANHREVFNLLSHRVCASTDPEVKEGKPAPDIFLIAASRFPDKPEPQQCLVFEDSPNGVIAACRACMQVVMVPDERISTEQSCLATLRLKSLLDFKPEMFGLPPFTN</sequence>
<dbReference type="SFLD" id="SFLDG01129">
    <property type="entry name" value="C1.5:_HAD__Beta-PGM__Phosphata"/>
    <property type="match status" value="1"/>
</dbReference>
<dbReference type="NCBIfam" id="TIGR01509">
    <property type="entry name" value="HAD-SF-IA-v3"/>
    <property type="match status" value="1"/>
</dbReference>
<dbReference type="Proteomes" id="UP000091820">
    <property type="component" value="Unassembled WGS sequence"/>
</dbReference>
<dbReference type="Gene3D" id="1.10.150.240">
    <property type="entry name" value="Putative phosphatase, domain 2"/>
    <property type="match status" value="2"/>
</dbReference>
<dbReference type="SFLD" id="SFLDS00003">
    <property type="entry name" value="Haloacid_Dehalogenase"/>
    <property type="match status" value="1"/>
</dbReference>
<dbReference type="VEuPathDB" id="VectorBase:GBRI023119"/>
<dbReference type="InterPro" id="IPR036412">
    <property type="entry name" value="HAD-like_sf"/>
</dbReference>
<dbReference type="PANTHER" id="PTHR18901">
    <property type="entry name" value="2-DEOXYGLUCOSE-6-PHOSPHATE PHOSPHATASE 2"/>
    <property type="match status" value="1"/>
</dbReference>
<name>A0A1A9WKN8_9MUSC</name>
<protein>
    <recommendedName>
        <fullName evidence="3">Pseudouridine-5'-phosphatase</fullName>
    </recommendedName>
</protein>
<reference evidence="2" key="1">
    <citation type="submission" date="2014-03" db="EMBL/GenBank/DDBJ databases">
        <authorList>
            <person name="Aksoy S."/>
            <person name="Warren W."/>
            <person name="Wilson R.K."/>
        </authorList>
    </citation>
    <scope>NUCLEOTIDE SEQUENCE [LARGE SCALE GENOMIC DNA]</scope>
    <source>
        <strain evidence="2">IAEA</strain>
    </source>
</reference>
<dbReference type="AlphaFoldDB" id="A0A1A9WKN8"/>
<dbReference type="STRING" id="37001.A0A1A9WKN8"/>
<organism evidence="1 2">
    <name type="scientific">Glossina brevipalpis</name>
    <dbReference type="NCBI Taxonomy" id="37001"/>
    <lineage>
        <taxon>Eukaryota</taxon>
        <taxon>Metazoa</taxon>
        <taxon>Ecdysozoa</taxon>
        <taxon>Arthropoda</taxon>
        <taxon>Hexapoda</taxon>
        <taxon>Insecta</taxon>
        <taxon>Pterygota</taxon>
        <taxon>Neoptera</taxon>
        <taxon>Endopterygota</taxon>
        <taxon>Diptera</taxon>
        <taxon>Brachycera</taxon>
        <taxon>Muscomorpha</taxon>
        <taxon>Hippoboscoidea</taxon>
        <taxon>Glossinidae</taxon>
        <taxon>Glossina</taxon>
    </lineage>
</organism>
<dbReference type="Pfam" id="PF00702">
    <property type="entry name" value="Hydrolase"/>
    <property type="match status" value="1"/>
</dbReference>